<organism evidence="2">
    <name type="scientific">Lygus hesperus</name>
    <name type="common">Western plant bug</name>
    <dbReference type="NCBI Taxonomy" id="30085"/>
    <lineage>
        <taxon>Eukaryota</taxon>
        <taxon>Metazoa</taxon>
        <taxon>Ecdysozoa</taxon>
        <taxon>Arthropoda</taxon>
        <taxon>Hexapoda</taxon>
        <taxon>Insecta</taxon>
        <taxon>Pterygota</taxon>
        <taxon>Neoptera</taxon>
        <taxon>Paraneoptera</taxon>
        <taxon>Hemiptera</taxon>
        <taxon>Heteroptera</taxon>
        <taxon>Panheteroptera</taxon>
        <taxon>Cimicomorpha</taxon>
        <taxon>Miridae</taxon>
        <taxon>Mirini</taxon>
        <taxon>Lygus</taxon>
    </lineage>
</organism>
<feature type="compositionally biased region" description="Pro residues" evidence="1">
    <location>
        <begin position="45"/>
        <end position="62"/>
    </location>
</feature>
<dbReference type="AlphaFoldDB" id="A0A0A9Y0X1"/>
<reference evidence="2" key="1">
    <citation type="journal article" date="2014" name="PLoS ONE">
        <title>Transcriptome-Based Identification of ABC Transporters in the Western Tarnished Plant Bug Lygus hesperus.</title>
        <authorList>
            <person name="Hull J.J."/>
            <person name="Chaney K."/>
            <person name="Geib S.M."/>
            <person name="Fabrick J.A."/>
            <person name="Brent C.S."/>
            <person name="Walsh D."/>
            <person name="Lavine L.C."/>
        </authorList>
    </citation>
    <scope>NUCLEOTIDE SEQUENCE</scope>
</reference>
<protein>
    <submittedName>
        <fullName evidence="2">Uncharacterized protein</fullName>
    </submittedName>
</protein>
<dbReference type="EMBL" id="GBHO01016907">
    <property type="protein sequence ID" value="JAG26697.1"/>
    <property type="molecule type" value="Transcribed_RNA"/>
</dbReference>
<name>A0A0A9Y0X1_LYGHE</name>
<reference evidence="2" key="2">
    <citation type="submission" date="2014-07" db="EMBL/GenBank/DDBJ databases">
        <authorList>
            <person name="Hull J."/>
        </authorList>
    </citation>
    <scope>NUCLEOTIDE SEQUENCE</scope>
</reference>
<feature type="compositionally biased region" description="Low complexity" evidence="1">
    <location>
        <begin position="63"/>
        <end position="79"/>
    </location>
</feature>
<sequence length="132" mass="13633">MGLIYTTSIEPLETLLFAEGEVHTFTTKFLAAKKEMLASVLLPMPLAPSPPPPPSPPSPPQASSPFVISPSSTSTSQPTIANVLPVTSSNNANVGIEGVYGHDSATLVPDLATASINEGVELMTTNSSTTNV</sequence>
<evidence type="ECO:0000256" key="1">
    <source>
        <dbReference type="SAM" id="MobiDB-lite"/>
    </source>
</evidence>
<feature type="region of interest" description="Disordered" evidence="1">
    <location>
        <begin position="43"/>
        <end position="81"/>
    </location>
</feature>
<gene>
    <name evidence="2" type="ORF">CM83_38580</name>
</gene>
<proteinExistence type="predicted"/>
<evidence type="ECO:0000313" key="2">
    <source>
        <dbReference type="EMBL" id="JAG26697.1"/>
    </source>
</evidence>
<accession>A0A0A9Y0X1</accession>